<dbReference type="NCBIfam" id="NF041874">
    <property type="entry name" value="EPS_EpsC"/>
    <property type="match status" value="1"/>
</dbReference>
<proteinExistence type="inferred from homology"/>
<comment type="catalytic activity">
    <reaction evidence="8">
        <text>L-serine + acetyl-CoA = O-acetyl-L-serine + CoA</text>
        <dbReference type="Rhea" id="RHEA:24560"/>
        <dbReference type="ChEBI" id="CHEBI:33384"/>
        <dbReference type="ChEBI" id="CHEBI:57287"/>
        <dbReference type="ChEBI" id="CHEBI:57288"/>
        <dbReference type="ChEBI" id="CHEBI:58340"/>
        <dbReference type="EC" id="2.3.1.30"/>
    </reaction>
</comment>
<evidence type="ECO:0000256" key="2">
    <source>
        <dbReference type="ARBA" id="ARBA00007274"/>
    </source>
</evidence>
<dbReference type="UniPathway" id="UPA00136">
    <property type="reaction ID" value="UER00199"/>
</dbReference>
<evidence type="ECO:0000313" key="10">
    <source>
        <dbReference type="EMBL" id="KAB7739251.1"/>
    </source>
</evidence>
<dbReference type="InterPro" id="IPR005881">
    <property type="entry name" value="Ser_O-AcTrfase"/>
</dbReference>
<dbReference type="Pfam" id="PF06426">
    <property type="entry name" value="SATase_N"/>
    <property type="match status" value="1"/>
</dbReference>
<comment type="pathway">
    <text evidence="1">Amino-acid biosynthesis; L-cysteine biosynthesis; L-cysteine from L-serine: step 1/2.</text>
</comment>
<dbReference type="InterPro" id="IPR011004">
    <property type="entry name" value="Trimer_LpxA-like_sf"/>
</dbReference>
<dbReference type="Gene3D" id="2.160.10.10">
    <property type="entry name" value="Hexapeptide repeat proteins"/>
    <property type="match status" value="1"/>
</dbReference>
<keyword evidence="7 10" id="KW-0012">Acyltransferase</keyword>
<dbReference type="InterPro" id="IPR045304">
    <property type="entry name" value="LbH_SAT"/>
</dbReference>
<evidence type="ECO:0000259" key="9">
    <source>
        <dbReference type="SMART" id="SM00971"/>
    </source>
</evidence>
<dbReference type="GO" id="GO:0005737">
    <property type="term" value="C:cytoplasm"/>
    <property type="evidence" value="ECO:0007669"/>
    <property type="project" value="InterPro"/>
</dbReference>
<dbReference type="GO" id="GO:0006535">
    <property type="term" value="P:cysteine biosynthetic process from serine"/>
    <property type="evidence" value="ECO:0007669"/>
    <property type="project" value="InterPro"/>
</dbReference>
<evidence type="ECO:0000256" key="7">
    <source>
        <dbReference type="ARBA" id="ARBA00023315"/>
    </source>
</evidence>
<dbReference type="Proteomes" id="UP000468901">
    <property type="component" value="Unassembled WGS sequence"/>
</dbReference>
<evidence type="ECO:0000256" key="5">
    <source>
        <dbReference type="ARBA" id="ARBA00022605"/>
    </source>
</evidence>
<reference evidence="10 11" key="1">
    <citation type="submission" date="2019-09" db="EMBL/GenBank/DDBJ databases">
        <title>Parvibaculum sedimenti sp. nov., isolated from sediment.</title>
        <authorList>
            <person name="Wang Y."/>
        </authorList>
    </citation>
    <scope>NUCLEOTIDE SEQUENCE [LARGE SCALE GENOMIC DNA]</scope>
    <source>
        <strain evidence="10 11">HXT-9</strain>
    </source>
</reference>
<dbReference type="InterPro" id="IPR042122">
    <property type="entry name" value="Ser_AcTrfase_N_sf"/>
</dbReference>
<dbReference type="InterPro" id="IPR053376">
    <property type="entry name" value="Serine_acetyltransferase"/>
</dbReference>
<evidence type="ECO:0000256" key="8">
    <source>
        <dbReference type="ARBA" id="ARBA00049486"/>
    </source>
</evidence>
<evidence type="ECO:0000256" key="1">
    <source>
        <dbReference type="ARBA" id="ARBA00004876"/>
    </source>
</evidence>
<dbReference type="PANTHER" id="PTHR42811">
    <property type="entry name" value="SERINE ACETYLTRANSFERASE"/>
    <property type="match status" value="1"/>
</dbReference>
<keyword evidence="11" id="KW-1185">Reference proteome</keyword>
<dbReference type="InterPro" id="IPR001451">
    <property type="entry name" value="Hexapep"/>
</dbReference>
<dbReference type="SMART" id="SM00971">
    <property type="entry name" value="SATase_N"/>
    <property type="match status" value="1"/>
</dbReference>
<dbReference type="GO" id="GO:0009001">
    <property type="term" value="F:serine O-acetyltransferase activity"/>
    <property type="evidence" value="ECO:0007669"/>
    <property type="project" value="UniProtKB-EC"/>
</dbReference>
<dbReference type="AlphaFoldDB" id="A0A6N6VF68"/>
<evidence type="ECO:0000256" key="4">
    <source>
        <dbReference type="ARBA" id="ARBA00018522"/>
    </source>
</evidence>
<keyword evidence="6 10" id="KW-0808">Transferase</keyword>
<accession>A0A6N6VF68</accession>
<dbReference type="Pfam" id="PF00132">
    <property type="entry name" value="Hexapep"/>
    <property type="match status" value="1"/>
</dbReference>
<feature type="domain" description="Serine acetyltransferase N-terminal" evidence="9">
    <location>
        <begin position="19"/>
        <end position="123"/>
    </location>
</feature>
<comment type="similarity">
    <text evidence="2">Belongs to the transferase hexapeptide repeat family.</text>
</comment>
<dbReference type="InterPro" id="IPR010493">
    <property type="entry name" value="Ser_AcTrfase_N"/>
</dbReference>
<dbReference type="SUPFAM" id="SSF51161">
    <property type="entry name" value="Trimeric LpxA-like enzymes"/>
    <property type="match status" value="1"/>
</dbReference>
<dbReference type="RefSeq" id="WP_152216923.1">
    <property type="nucleotide sequence ID" value="NZ_JBAQYD010000065.1"/>
</dbReference>
<keyword evidence="5" id="KW-0028">Amino-acid biosynthesis</keyword>
<evidence type="ECO:0000313" key="11">
    <source>
        <dbReference type="Proteomes" id="UP000468901"/>
    </source>
</evidence>
<dbReference type="EMBL" id="WESC01000012">
    <property type="protein sequence ID" value="KAB7739251.1"/>
    <property type="molecule type" value="Genomic_DNA"/>
</dbReference>
<gene>
    <name evidence="10" type="primary">cysE</name>
    <name evidence="10" type="ORF">F2P47_13615</name>
</gene>
<organism evidence="10 11">
    <name type="scientific">Parvibaculum sedimenti</name>
    <dbReference type="NCBI Taxonomy" id="2608632"/>
    <lineage>
        <taxon>Bacteria</taxon>
        <taxon>Pseudomonadati</taxon>
        <taxon>Pseudomonadota</taxon>
        <taxon>Alphaproteobacteria</taxon>
        <taxon>Hyphomicrobiales</taxon>
        <taxon>Parvibaculaceae</taxon>
        <taxon>Parvibaculum</taxon>
    </lineage>
</organism>
<dbReference type="CDD" id="cd03354">
    <property type="entry name" value="LbH_SAT"/>
    <property type="match status" value="1"/>
</dbReference>
<dbReference type="EC" id="2.3.1.30" evidence="3"/>
<dbReference type="NCBIfam" id="TIGR01172">
    <property type="entry name" value="cysE"/>
    <property type="match status" value="1"/>
</dbReference>
<name>A0A6N6VF68_9HYPH</name>
<protein>
    <recommendedName>
        <fullName evidence="4">Serine acetyltransferase</fullName>
        <ecNumber evidence="3">2.3.1.30</ecNumber>
    </recommendedName>
</protein>
<evidence type="ECO:0000256" key="3">
    <source>
        <dbReference type="ARBA" id="ARBA00013266"/>
    </source>
</evidence>
<evidence type="ECO:0000256" key="6">
    <source>
        <dbReference type="ARBA" id="ARBA00022679"/>
    </source>
</evidence>
<sequence length="279" mass="30467">MSKPVERNYADALAVCDPVWERMRNEAQEMAQSEPALASFLYVTVLNHRQFNASLTYHLAQKLGNTEIRAMQLREIFDDALKASPEIGEAARADIVAYYERDPACHSYVQPLLFFKGYHALQTHRIAHWLWTQGRRAMALYLQNRISDLFAVDIHPAAKIGRGVFIDHATGIVIGETAVVDDDVSMLHGVTLGGTGKETGDRHPKVHRGVLISVGAKVLGNIQIGEYSRIGAGSVVLHDVPAHCTAVGVPAKIVGCAGCDKPSHEMDHIIGEDEKGAGV</sequence>
<dbReference type="FunFam" id="2.160.10.10:FF:000002">
    <property type="entry name" value="Serine acetyltransferase"/>
    <property type="match status" value="1"/>
</dbReference>
<comment type="caution">
    <text evidence="10">The sequence shown here is derived from an EMBL/GenBank/DDBJ whole genome shotgun (WGS) entry which is preliminary data.</text>
</comment>
<dbReference type="Gene3D" id="1.10.3130.10">
    <property type="entry name" value="serine acetyltransferase, domain 1"/>
    <property type="match status" value="1"/>
</dbReference>